<gene>
    <name evidence="1" type="ordered locus">Cyan7822_4890</name>
</gene>
<proteinExistence type="predicted"/>
<dbReference type="HOGENOM" id="CLU_060840_0_0_3"/>
<dbReference type="PANTHER" id="PTHR37203">
    <property type="match status" value="1"/>
</dbReference>
<keyword evidence="2" id="KW-1185">Reference proteome</keyword>
<evidence type="ECO:0000313" key="1">
    <source>
        <dbReference type="EMBL" id="ADN16781.1"/>
    </source>
</evidence>
<dbReference type="STRING" id="497965.Cyan7822_4890"/>
<dbReference type="AlphaFoldDB" id="E0UH67"/>
<reference evidence="2" key="1">
    <citation type="journal article" date="2011" name="MBio">
        <title>Novel metabolic attributes of the genus Cyanothece, comprising a group of unicellular nitrogen-fixing Cyanobacteria.</title>
        <authorList>
            <person name="Bandyopadhyay A."/>
            <person name="Elvitigala T."/>
            <person name="Welsh E."/>
            <person name="Stockel J."/>
            <person name="Liberton M."/>
            <person name="Min H."/>
            <person name="Sherman L.A."/>
            <person name="Pakrasi H.B."/>
        </authorList>
    </citation>
    <scope>NUCLEOTIDE SEQUENCE [LARGE SCALE GENOMIC DNA]</scope>
    <source>
        <strain evidence="2">PCC 7822</strain>
    </source>
</reference>
<dbReference type="KEGG" id="cyj:Cyan7822_4890"/>
<dbReference type="EMBL" id="CP002198">
    <property type="protein sequence ID" value="ADN16781.1"/>
    <property type="molecule type" value="Genomic_DNA"/>
</dbReference>
<dbReference type="PANTHER" id="PTHR37203:SF3">
    <property type="entry name" value="SLR0975 PROTEIN"/>
    <property type="match status" value="1"/>
</dbReference>
<protein>
    <submittedName>
        <fullName evidence="1">Uncharacterized protein</fullName>
    </submittedName>
</protein>
<name>E0UH67_GLOV7</name>
<organism evidence="1 2">
    <name type="scientific">Gloeothece verrucosa (strain PCC 7822)</name>
    <name type="common">Cyanothece sp. (strain PCC 7822)</name>
    <dbReference type="NCBI Taxonomy" id="497965"/>
    <lineage>
        <taxon>Bacteria</taxon>
        <taxon>Bacillati</taxon>
        <taxon>Cyanobacteriota</taxon>
        <taxon>Cyanophyceae</taxon>
        <taxon>Oscillatoriophycideae</taxon>
        <taxon>Chroococcales</taxon>
        <taxon>Aphanothecaceae</taxon>
        <taxon>Gloeothece</taxon>
        <taxon>Gloeothece verrucosa</taxon>
    </lineage>
</organism>
<accession>E0UH67</accession>
<sequence>MVNSTEGLWRTKKLDELRSALELATEEELQQITQILFSRRFNPLDYLQAPDPITVQSKDWNSWLDEIEKRFRYLAADGMTVLRGKTRQVSYREALIRVCHYLKIPYSKGMTTTDIEAEIFLHLIGKAWKRLPEKERKSLTLKIQQSLAASTLPEPLPVQLQHNPIHLVLKGSSAFAVSSILKPLILRQIAFQFTLHFASYQAASTALVSGGTAAAVTLENQIALQAAKKGMAMTAARYGAVRSLFAFVGPVLWGWFLADLGWRAITTNYSRIIPAIFALAQIRLTREDCWEIA</sequence>
<dbReference type="eggNOG" id="COG4735">
    <property type="taxonomic scope" value="Bacteria"/>
</dbReference>
<dbReference type="Proteomes" id="UP000008206">
    <property type="component" value="Chromosome"/>
</dbReference>
<evidence type="ECO:0000313" key="2">
    <source>
        <dbReference type="Proteomes" id="UP000008206"/>
    </source>
</evidence>